<evidence type="ECO:0000313" key="4">
    <source>
        <dbReference type="EMBL" id="GAE92767.1"/>
    </source>
</evidence>
<dbReference type="eggNOG" id="COG1653">
    <property type="taxonomic scope" value="Bacteria"/>
</dbReference>
<comment type="caution">
    <text evidence="4">The sequence shown here is derived from an EMBL/GenBank/DDBJ whole genome shotgun (WGS) entry which is preliminary data.</text>
</comment>
<keyword evidence="5" id="KW-1185">Reference proteome</keyword>
<dbReference type="Proteomes" id="UP000019102">
    <property type="component" value="Unassembled WGS sequence"/>
</dbReference>
<dbReference type="GO" id="GO:0055052">
    <property type="term" value="C:ATP-binding cassette (ABC) transporter complex, substrate-binding subunit-containing"/>
    <property type="evidence" value="ECO:0007669"/>
    <property type="project" value="TreeGrafter"/>
</dbReference>
<dbReference type="SUPFAM" id="SSF53850">
    <property type="entry name" value="Periplasmic binding protein-like II"/>
    <property type="match status" value="1"/>
</dbReference>
<dbReference type="GO" id="GO:0042956">
    <property type="term" value="P:maltodextrin transmembrane transport"/>
    <property type="evidence" value="ECO:0007669"/>
    <property type="project" value="TreeGrafter"/>
</dbReference>
<evidence type="ECO:0000256" key="2">
    <source>
        <dbReference type="ARBA" id="ARBA00022448"/>
    </source>
</evidence>
<dbReference type="GO" id="GO:1901982">
    <property type="term" value="F:maltose binding"/>
    <property type="evidence" value="ECO:0007669"/>
    <property type="project" value="TreeGrafter"/>
</dbReference>
<dbReference type="OrthoDB" id="9795467at2"/>
<proteinExistence type="inferred from homology"/>
<comment type="similarity">
    <text evidence="1">Belongs to the bacterial solute-binding protein 1 family.</text>
</comment>
<keyword evidence="2" id="KW-0813">Transport</keyword>
<keyword evidence="3" id="KW-0732">Signal</keyword>
<reference evidence="4 5" key="1">
    <citation type="journal article" date="2014" name="Genome Announc.">
        <title>Draft Genome Sequence of the Boron-Tolerant and Moderately Halotolerant Bacterium Gracilibacillus boraciitolerans JCM 21714T.</title>
        <authorList>
            <person name="Ahmed I."/>
            <person name="Oshima K."/>
            <person name="Suda W."/>
            <person name="Kitamura K."/>
            <person name="Iida T."/>
            <person name="Ohmori Y."/>
            <person name="Fujiwara T."/>
            <person name="Hattori M."/>
            <person name="Ohkuma M."/>
        </authorList>
    </citation>
    <scope>NUCLEOTIDE SEQUENCE [LARGE SCALE GENOMIC DNA]</scope>
    <source>
        <strain evidence="4 5">JCM 21714</strain>
    </source>
</reference>
<dbReference type="AlphaFoldDB" id="W4VHS7"/>
<gene>
    <name evidence="4" type="ORF">JCM21714_1785</name>
</gene>
<sequence length="237" mass="26562">MEEAANKLTTDTVKGFGLSAVKSEESTFQFYPFIYSAGGASYKELETPEAIKSFEFIDGLLEEGYMSQDVLTATQDDLTRMFVEGDLAMMVNGPWMIDRISESADFEYGITYIPKDQEFASVTGGDNVSITKDGNVDAAWEFMKWLLAPEQNEKFAMDTGYYPTRTDVLHEAEYWKNEELVKEFIPIMEVAEARGPSANWPKVSEAIQLAIQETLTDTKTAEQALTDAAAKIKELEE</sequence>
<dbReference type="PANTHER" id="PTHR30061">
    <property type="entry name" value="MALTOSE-BINDING PERIPLASMIC PROTEIN"/>
    <property type="match status" value="1"/>
</dbReference>
<evidence type="ECO:0000256" key="3">
    <source>
        <dbReference type="ARBA" id="ARBA00022729"/>
    </source>
</evidence>
<evidence type="ECO:0000256" key="1">
    <source>
        <dbReference type="ARBA" id="ARBA00008520"/>
    </source>
</evidence>
<dbReference type="InterPro" id="IPR006059">
    <property type="entry name" value="SBP"/>
</dbReference>
<evidence type="ECO:0000313" key="5">
    <source>
        <dbReference type="Proteomes" id="UP000019102"/>
    </source>
</evidence>
<protein>
    <submittedName>
        <fullName evidence="4">Alpha-xyloside ABC transporter</fullName>
    </submittedName>
</protein>
<dbReference type="STRING" id="1298598.JCM21714_1785"/>
<dbReference type="Pfam" id="PF13416">
    <property type="entry name" value="SBP_bac_8"/>
    <property type="match status" value="1"/>
</dbReference>
<dbReference type="GO" id="GO:0015768">
    <property type="term" value="P:maltose transport"/>
    <property type="evidence" value="ECO:0007669"/>
    <property type="project" value="TreeGrafter"/>
</dbReference>
<dbReference type="EMBL" id="BAVS01000007">
    <property type="protein sequence ID" value="GAE92767.1"/>
    <property type="molecule type" value="Genomic_DNA"/>
</dbReference>
<dbReference type="PANTHER" id="PTHR30061:SF50">
    <property type="entry name" value="MALTOSE_MALTODEXTRIN-BINDING PERIPLASMIC PROTEIN"/>
    <property type="match status" value="1"/>
</dbReference>
<accession>W4VHS7</accession>
<dbReference type="Gene3D" id="3.40.190.10">
    <property type="entry name" value="Periplasmic binding protein-like II"/>
    <property type="match status" value="2"/>
</dbReference>
<organism evidence="4 5">
    <name type="scientific">Gracilibacillus boraciitolerans JCM 21714</name>
    <dbReference type="NCBI Taxonomy" id="1298598"/>
    <lineage>
        <taxon>Bacteria</taxon>
        <taxon>Bacillati</taxon>
        <taxon>Bacillota</taxon>
        <taxon>Bacilli</taxon>
        <taxon>Bacillales</taxon>
        <taxon>Bacillaceae</taxon>
        <taxon>Gracilibacillus</taxon>
    </lineage>
</organism>
<name>W4VHS7_9BACI</name>